<organism evidence="20">
    <name type="scientific">Hanusia phi</name>
    <dbReference type="NCBI Taxonomy" id="3032"/>
    <lineage>
        <taxon>Eukaryota</taxon>
        <taxon>Cryptophyceae</taxon>
        <taxon>Pyrenomonadales</taxon>
        <taxon>Geminigeraceae</taxon>
        <taxon>Hanusia</taxon>
    </lineage>
</organism>
<keyword evidence="14 18" id="KW-0143">Chaperone</keyword>
<feature type="chain" id="PRO_5031604236" description="Calnexin" evidence="18">
    <location>
        <begin position="21"/>
        <end position="538"/>
    </location>
</feature>
<dbReference type="FunFam" id="2.60.120.200:FF:000048">
    <property type="entry name" value="Calnexin homolog"/>
    <property type="match status" value="1"/>
</dbReference>
<protein>
    <recommendedName>
        <fullName evidence="21">Calnexin</fullName>
    </recommendedName>
</protein>
<evidence type="ECO:0000256" key="16">
    <source>
        <dbReference type="ARBA" id="ARBA00046288"/>
    </source>
</evidence>
<dbReference type="InterPro" id="IPR009033">
    <property type="entry name" value="Calreticulin/calnexin_P_dom_sf"/>
</dbReference>
<keyword evidence="13" id="KW-0325">Glycoprotein</keyword>
<feature type="compositionally biased region" description="Acidic residues" evidence="19">
    <location>
        <begin position="257"/>
        <end position="267"/>
    </location>
</feature>
<evidence type="ECO:0000256" key="7">
    <source>
        <dbReference type="ARBA" id="ARBA00022737"/>
    </source>
</evidence>
<feature type="region of interest" description="Disordered" evidence="19">
    <location>
        <begin position="478"/>
        <end position="538"/>
    </location>
</feature>
<sequence>MSKALLACALFLLSVSAVKSSEHLQAAASAVPDGEYYFFESFGEGWKSKWVNTTSDEYTGEWEWEKGYSDVSEDYGLKMGSAGQKHALSSAFEKAIEVQDSTFVVQYEVKATNGLACDGAYIKLLQKGSAKQLSKFDNNVRYTIMFGPDRCGSTDKVHFILQHQNPVTKQWEEKHAKGTPASSAADKMTHLYTLIIRPDNSFEIKVDMQSKLKGDLLKDLEPAVNPPKEIDDPEDVKPADWVDEPKMDDPKATKPEDWDETLPEYIEDANAKKPSGWMDDEPLRVPDPEAKKPDDWDDEEDGDWEAPIIDNPKCKVGCGEWKRPTIRNPAYKGKWYPPKIDNPAYKGPWAPRKIPNKDWFEDLHPHNMHPMDAIGIELLTNAGGIVFDNILITNSEQVATSLAEKTWKVRNKEEAAKAAKNAPGMVQNLGKALNDMQAQISELYKEKPVVVIGIFGVCALMMILLVYICISPAQSAPKAKEASSDKKVDDKKKTDEPTPDDKETTEDKAEDAEDEEIEEISTTGASSSKPKKRSSRKD</sequence>
<dbReference type="AlphaFoldDB" id="A0A7S0DZ29"/>
<dbReference type="GO" id="GO:0030246">
    <property type="term" value="F:carbohydrate binding"/>
    <property type="evidence" value="ECO:0007669"/>
    <property type="project" value="UniProtKB-KW"/>
</dbReference>
<dbReference type="InterPro" id="IPR013320">
    <property type="entry name" value="ConA-like_dom_sf"/>
</dbReference>
<dbReference type="PANTHER" id="PTHR11073">
    <property type="entry name" value="CALRETICULIN AND CALNEXIN"/>
    <property type="match status" value="1"/>
</dbReference>
<feature type="compositionally biased region" description="Basic and acidic residues" evidence="19">
    <location>
        <begin position="281"/>
        <end position="294"/>
    </location>
</feature>
<evidence type="ECO:0000313" key="20">
    <source>
        <dbReference type="EMBL" id="CAD8468744.1"/>
    </source>
</evidence>
<dbReference type="Gene3D" id="2.60.120.200">
    <property type="match status" value="1"/>
</dbReference>
<evidence type="ECO:0000256" key="2">
    <source>
        <dbReference type="ARBA" id="ARBA00010983"/>
    </source>
</evidence>
<feature type="region of interest" description="Disordered" evidence="19">
    <location>
        <begin position="218"/>
        <end position="310"/>
    </location>
</feature>
<keyword evidence="8 18" id="KW-0256">Endoplasmic reticulum</keyword>
<dbReference type="Gene3D" id="2.10.250.10">
    <property type="entry name" value="Calreticulin/calnexin, P domain"/>
    <property type="match status" value="1"/>
</dbReference>
<keyword evidence="4" id="KW-0479">Metal-binding</keyword>
<evidence type="ECO:0000256" key="1">
    <source>
        <dbReference type="ARBA" id="ARBA00004389"/>
    </source>
</evidence>
<keyword evidence="5 18" id="KW-0732">Signal</keyword>
<evidence type="ECO:0000256" key="19">
    <source>
        <dbReference type="SAM" id="MobiDB-lite"/>
    </source>
</evidence>
<dbReference type="SUPFAM" id="SSF49899">
    <property type="entry name" value="Concanavalin A-like lectins/glucanases"/>
    <property type="match status" value="1"/>
</dbReference>
<keyword evidence="12 17" id="KW-1015">Disulfide bond</keyword>
<name>A0A7S0DZ29_9CRYP</name>
<feature type="compositionally biased region" description="Basic and acidic residues" evidence="19">
    <location>
        <begin position="235"/>
        <end position="256"/>
    </location>
</feature>
<evidence type="ECO:0000256" key="13">
    <source>
        <dbReference type="ARBA" id="ARBA00023180"/>
    </source>
</evidence>
<dbReference type="PROSITE" id="PS00804">
    <property type="entry name" value="CALRETICULIN_2"/>
    <property type="match status" value="1"/>
</dbReference>
<comment type="similarity">
    <text evidence="2 18">Belongs to the calreticulin family.</text>
</comment>
<keyword evidence="9" id="KW-0106">Calcium</keyword>
<evidence type="ECO:0000256" key="9">
    <source>
        <dbReference type="ARBA" id="ARBA00022837"/>
    </source>
</evidence>
<dbReference type="FunFam" id="2.10.250.10:FF:000001">
    <property type="entry name" value="Calnexin homolog"/>
    <property type="match status" value="1"/>
</dbReference>
<accession>A0A7S0DZ29</accession>
<dbReference type="GO" id="GO:0006457">
    <property type="term" value="P:protein folding"/>
    <property type="evidence" value="ECO:0007669"/>
    <property type="project" value="InterPro"/>
</dbReference>
<evidence type="ECO:0008006" key="21">
    <source>
        <dbReference type="Google" id="ProtNLM"/>
    </source>
</evidence>
<dbReference type="PRINTS" id="PR00626">
    <property type="entry name" value="CALRETICULIN"/>
</dbReference>
<dbReference type="GO" id="GO:0005509">
    <property type="term" value="F:calcium ion binding"/>
    <property type="evidence" value="ECO:0007669"/>
    <property type="project" value="InterPro"/>
</dbReference>
<proteinExistence type="inferred from homology"/>
<gene>
    <name evidence="20" type="ORF">HPHI1048_LOCUS2079</name>
</gene>
<dbReference type="GO" id="GO:0051082">
    <property type="term" value="F:unfolded protein binding"/>
    <property type="evidence" value="ECO:0007669"/>
    <property type="project" value="InterPro"/>
</dbReference>
<comment type="subcellular location">
    <subcellularLocation>
        <location evidence="16">Endomembrane system</location>
        <topology evidence="16">Single-pass type I membrane protein</topology>
    </subcellularLocation>
    <subcellularLocation>
        <location evidence="1">Endoplasmic reticulum membrane</location>
        <topology evidence="1">Single-pass membrane protein</topology>
    </subcellularLocation>
</comment>
<evidence type="ECO:0000256" key="10">
    <source>
        <dbReference type="ARBA" id="ARBA00022989"/>
    </source>
</evidence>
<dbReference type="SUPFAM" id="SSF63887">
    <property type="entry name" value="P-domain of calnexin/calreticulin"/>
    <property type="match status" value="1"/>
</dbReference>
<evidence type="ECO:0000256" key="17">
    <source>
        <dbReference type="PIRSR" id="PIRSR601580-3"/>
    </source>
</evidence>
<reference evidence="20" key="1">
    <citation type="submission" date="2021-01" db="EMBL/GenBank/DDBJ databases">
        <authorList>
            <person name="Corre E."/>
            <person name="Pelletier E."/>
            <person name="Niang G."/>
            <person name="Scheremetjew M."/>
            <person name="Finn R."/>
            <person name="Kale V."/>
            <person name="Holt S."/>
            <person name="Cochrane G."/>
            <person name="Meng A."/>
            <person name="Brown T."/>
            <person name="Cohen L."/>
        </authorList>
    </citation>
    <scope>NUCLEOTIDE SEQUENCE</scope>
    <source>
        <strain evidence="20">CCMP325</strain>
    </source>
</reference>
<evidence type="ECO:0000256" key="18">
    <source>
        <dbReference type="RuleBase" id="RU362126"/>
    </source>
</evidence>
<evidence type="ECO:0000256" key="11">
    <source>
        <dbReference type="ARBA" id="ARBA00023136"/>
    </source>
</evidence>
<feature type="transmembrane region" description="Helical" evidence="18">
    <location>
        <begin position="449"/>
        <end position="470"/>
    </location>
</feature>
<evidence type="ECO:0000256" key="4">
    <source>
        <dbReference type="ARBA" id="ARBA00022723"/>
    </source>
</evidence>
<feature type="signal peptide" evidence="18">
    <location>
        <begin position="1"/>
        <end position="20"/>
    </location>
</feature>
<feature type="compositionally biased region" description="Acidic residues" evidence="19">
    <location>
        <begin position="295"/>
        <end position="304"/>
    </location>
</feature>
<dbReference type="EMBL" id="HBEO01002925">
    <property type="protein sequence ID" value="CAD8468744.1"/>
    <property type="molecule type" value="Transcribed_RNA"/>
</dbReference>
<evidence type="ECO:0000256" key="8">
    <source>
        <dbReference type="ARBA" id="ARBA00022824"/>
    </source>
</evidence>
<dbReference type="InterPro" id="IPR001580">
    <property type="entry name" value="Calret/calnex"/>
</dbReference>
<evidence type="ECO:0000256" key="14">
    <source>
        <dbReference type="ARBA" id="ARBA00023186"/>
    </source>
</evidence>
<evidence type="ECO:0000256" key="15">
    <source>
        <dbReference type="ARBA" id="ARBA00037525"/>
    </source>
</evidence>
<feature type="compositionally biased region" description="Acidic residues" evidence="19">
    <location>
        <begin position="508"/>
        <end position="519"/>
    </location>
</feature>
<evidence type="ECO:0000256" key="12">
    <source>
        <dbReference type="ARBA" id="ARBA00023157"/>
    </source>
</evidence>
<feature type="compositionally biased region" description="Basic and acidic residues" evidence="19">
    <location>
        <begin position="478"/>
        <end position="507"/>
    </location>
</feature>
<keyword evidence="6" id="KW-0430">Lectin</keyword>
<keyword evidence="11 18" id="KW-0472">Membrane</keyword>
<feature type="disulfide bond" evidence="17">
    <location>
        <begin position="117"/>
        <end position="151"/>
    </location>
</feature>
<keyword evidence="3 18" id="KW-0812">Transmembrane</keyword>
<dbReference type="GO" id="GO:0036503">
    <property type="term" value="P:ERAD pathway"/>
    <property type="evidence" value="ECO:0007669"/>
    <property type="project" value="TreeGrafter"/>
</dbReference>
<evidence type="ECO:0000256" key="6">
    <source>
        <dbReference type="ARBA" id="ARBA00022734"/>
    </source>
</evidence>
<feature type="compositionally biased region" description="Basic residues" evidence="19">
    <location>
        <begin position="529"/>
        <end position="538"/>
    </location>
</feature>
<comment type="function">
    <text evidence="15">Calcium-binding protein that interacts with newly synthesized monoglucosylated glycoproteins in the endoplasmic reticulum. It may act in assisting protein assembly and/or in the retention within the ER of unassembled protein subunits. It seems to play a major role in the quality control apparatus of the ER by the retention of incorrectly folded proteins.</text>
</comment>
<evidence type="ECO:0000256" key="3">
    <source>
        <dbReference type="ARBA" id="ARBA00022692"/>
    </source>
</evidence>
<keyword evidence="7" id="KW-0677">Repeat</keyword>
<dbReference type="PANTHER" id="PTHR11073:SF1">
    <property type="entry name" value="CALNEXIN 14D-RELATED"/>
    <property type="match status" value="1"/>
</dbReference>
<dbReference type="PROSITE" id="PS00805">
    <property type="entry name" value="CALRETICULIN_REPEAT"/>
    <property type="match status" value="1"/>
</dbReference>
<dbReference type="Pfam" id="PF00262">
    <property type="entry name" value="Calreticulin"/>
    <property type="match status" value="1"/>
</dbReference>
<dbReference type="GO" id="GO:0005789">
    <property type="term" value="C:endoplasmic reticulum membrane"/>
    <property type="evidence" value="ECO:0007669"/>
    <property type="project" value="UniProtKB-SubCell"/>
</dbReference>
<dbReference type="InterPro" id="IPR018124">
    <property type="entry name" value="Calret/calnex_CS"/>
</dbReference>
<keyword evidence="10 18" id="KW-1133">Transmembrane helix</keyword>
<evidence type="ECO:0000256" key="5">
    <source>
        <dbReference type="ARBA" id="ARBA00022729"/>
    </source>
</evidence>